<accession>A0A8D8TTQ1</accession>
<name>A0A8D8TTQ1_9HEMI</name>
<organism evidence="2">
    <name type="scientific">Cacopsylla melanoneura</name>
    <dbReference type="NCBI Taxonomy" id="428564"/>
    <lineage>
        <taxon>Eukaryota</taxon>
        <taxon>Metazoa</taxon>
        <taxon>Ecdysozoa</taxon>
        <taxon>Arthropoda</taxon>
        <taxon>Hexapoda</taxon>
        <taxon>Insecta</taxon>
        <taxon>Pterygota</taxon>
        <taxon>Neoptera</taxon>
        <taxon>Paraneoptera</taxon>
        <taxon>Hemiptera</taxon>
        <taxon>Sternorrhyncha</taxon>
        <taxon>Psylloidea</taxon>
        <taxon>Psyllidae</taxon>
        <taxon>Psyllinae</taxon>
        <taxon>Cacopsylla</taxon>
    </lineage>
</organism>
<evidence type="ECO:0000313" key="2">
    <source>
        <dbReference type="EMBL" id="CAG6692806.1"/>
    </source>
</evidence>
<feature type="transmembrane region" description="Helical" evidence="1">
    <location>
        <begin position="12"/>
        <end position="30"/>
    </location>
</feature>
<reference evidence="2" key="1">
    <citation type="submission" date="2021-05" db="EMBL/GenBank/DDBJ databases">
        <authorList>
            <person name="Alioto T."/>
            <person name="Alioto T."/>
            <person name="Gomez Garrido J."/>
        </authorList>
    </citation>
    <scope>NUCLEOTIDE SEQUENCE</scope>
</reference>
<keyword evidence="1" id="KW-0472">Membrane</keyword>
<feature type="transmembrane region" description="Helical" evidence="1">
    <location>
        <begin position="75"/>
        <end position="94"/>
    </location>
</feature>
<keyword evidence="1" id="KW-1133">Transmembrane helix</keyword>
<protein>
    <submittedName>
        <fullName evidence="2">Uncharacterized protein</fullName>
    </submittedName>
</protein>
<evidence type="ECO:0000256" key="1">
    <source>
        <dbReference type="SAM" id="Phobius"/>
    </source>
</evidence>
<sequence>MGGLFCSEYFALLSLSFCGSLLFSLLLEILSKRDLSIASVALVFTCSNLLFSSSKLFEAFILILGAVSFDSLSSSLLSLCIPCMASVFSFGWVFKFRFLFFMAA</sequence>
<dbReference type="AlphaFoldDB" id="A0A8D8TTQ1"/>
<dbReference type="EMBL" id="HBUF01309117">
    <property type="protein sequence ID" value="CAG6692806.1"/>
    <property type="molecule type" value="Transcribed_RNA"/>
</dbReference>
<keyword evidence="1" id="KW-0812">Transmembrane</keyword>
<feature type="transmembrane region" description="Helical" evidence="1">
    <location>
        <begin position="42"/>
        <end position="69"/>
    </location>
</feature>
<proteinExistence type="predicted"/>